<keyword evidence="3" id="KW-1185">Reference proteome</keyword>
<evidence type="ECO:0000313" key="2">
    <source>
        <dbReference type="EMBL" id="CAL1405527.1"/>
    </source>
</evidence>
<accession>A0AAV2G5M3</accession>
<feature type="region of interest" description="Disordered" evidence="1">
    <location>
        <begin position="1"/>
        <end position="27"/>
    </location>
</feature>
<evidence type="ECO:0000256" key="1">
    <source>
        <dbReference type="SAM" id="MobiDB-lite"/>
    </source>
</evidence>
<dbReference type="AlphaFoldDB" id="A0AAV2G5M3"/>
<name>A0AAV2G5M3_9ROSI</name>
<feature type="region of interest" description="Disordered" evidence="1">
    <location>
        <begin position="73"/>
        <end position="93"/>
    </location>
</feature>
<gene>
    <name evidence="2" type="ORF">LTRI10_LOCUS45309</name>
</gene>
<protein>
    <submittedName>
        <fullName evidence="2">Uncharacterized protein</fullName>
    </submittedName>
</protein>
<evidence type="ECO:0000313" key="3">
    <source>
        <dbReference type="Proteomes" id="UP001497516"/>
    </source>
</evidence>
<dbReference type="Proteomes" id="UP001497516">
    <property type="component" value="Chromosome 8"/>
</dbReference>
<dbReference type="EMBL" id="OZ034821">
    <property type="protein sequence ID" value="CAL1405527.1"/>
    <property type="molecule type" value="Genomic_DNA"/>
</dbReference>
<sequence>MAPPPDNRTNDSTTNVVAPPPPGAADDQLQSILRSARPFLRGELESVDENLLLVSLCCSAIDRSLQASYGRASAMRRGGGRRRRSGSRRLSADGEILAGRGSVARGKKFEGFGGPATAISRRHQEKVAVGGGTRGDGGDWIVTLGGWRRRLLL</sequence>
<organism evidence="2 3">
    <name type="scientific">Linum trigynum</name>
    <dbReference type="NCBI Taxonomy" id="586398"/>
    <lineage>
        <taxon>Eukaryota</taxon>
        <taxon>Viridiplantae</taxon>
        <taxon>Streptophyta</taxon>
        <taxon>Embryophyta</taxon>
        <taxon>Tracheophyta</taxon>
        <taxon>Spermatophyta</taxon>
        <taxon>Magnoliopsida</taxon>
        <taxon>eudicotyledons</taxon>
        <taxon>Gunneridae</taxon>
        <taxon>Pentapetalae</taxon>
        <taxon>rosids</taxon>
        <taxon>fabids</taxon>
        <taxon>Malpighiales</taxon>
        <taxon>Linaceae</taxon>
        <taxon>Linum</taxon>
    </lineage>
</organism>
<reference evidence="2 3" key="1">
    <citation type="submission" date="2024-04" db="EMBL/GenBank/DDBJ databases">
        <authorList>
            <person name="Fracassetti M."/>
        </authorList>
    </citation>
    <scope>NUCLEOTIDE SEQUENCE [LARGE SCALE GENOMIC DNA]</scope>
</reference>
<proteinExistence type="predicted"/>
<feature type="compositionally biased region" description="Basic residues" evidence="1">
    <location>
        <begin position="78"/>
        <end position="87"/>
    </location>
</feature>